<evidence type="ECO:0000313" key="3">
    <source>
        <dbReference type="EMBL" id="MBD8496955.1"/>
    </source>
</evidence>
<name>A0ABR9AUS2_9BACL</name>
<organism evidence="3 4">
    <name type="scientific">Paenibacillus arenosi</name>
    <dbReference type="NCBI Taxonomy" id="2774142"/>
    <lineage>
        <taxon>Bacteria</taxon>
        <taxon>Bacillati</taxon>
        <taxon>Bacillota</taxon>
        <taxon>Bacilli</taxon>
        <taxon>Bacillales</taxon>
        <taxon>Paenibacillaceae</taxon>
        <taxon>Paenibacillus</taxon>
    </lineage>
</organism>
<dbReference type="EMBL" id="JACYTN010000001">
    <property type="protein sequence ID" value="MBD8496955.1"/>
    <property type="molecule type" value="Genomic_DNA"/>
</dbReference>
<keyword evidence="4" id="KW-1185">Reference proteome</keyword>
<proteinExistence type="predicted"/>
<gene>
    <name evidence="3" type="ORF">IFO66_01435</name>
</gene>
<feature type="signal peptide" evidence="2">
    <location>
        <begin position="1"/>
        <end position="29"/>
    </location>
</feature>
<dbReference type="RefSeq" id="WP_192023424.1">
    <property type="nucleotide sequence ID" value="NZ_JACYTN010000001.1"/>
</dbReference>
<keyword evidence="2" id="KW-0732">Signal</keyword>
<sequence>MKSSLKRWLVLSVSMLFVILLGISQTAYATEYTYHLAPGESARVSSKDGKTITANLKGDTFDFAETSQSKGANAYGKGTTSSSYAVTGDERLVITNTSNDIVTIAVAQNKADIVRSESPALVSRWLQPGKSVEITNIGITDEYFYVNGKNDQANYDEYNMLQSYEADHKGGRMLLEIARKIAITNREQEAIEVYAPHSYFSMETRKHPAVFHRYIDTNKTLEMNNVSDNIYYVYFNVDSGKMQYDYVSYLNNELDRYGNSSASARQLGKIKYVVTNKSDEPLHVYGPYEAFSLFEREDFALERKTLKKGESMQIVNSSASSQLLSFKGTYEFAEYDSYGEVVDLDKGVLSSSKLIHAGSKIIISNNSASNVEIIGPKDGVLYDTVVYPPLLMNKREQSISYNESLSIEYFAKDIYTTSVSDRGGEFTKQIVRTEDDSLGNTDRNYTERNGPLDGYTHDRTSKDRSGDDGRRIAVMNDS</sequence>
<evidence type="ECO:0008006" key="5">
    <source>
        <dbReference type="Google" id="ProtNLM"/>
    </source>
</evidence>
<feature type="chain" id="PRO_5046896101" description="Copper amine oxidase-like N-terminal domain-containing protein" evidence="2">
    <location>
        <begin position="30"/>
        <end position="478"/>
    </location>
</feature>
<feature type="compositionally biased region" description="Basic and acidic residues" evidence="1">
    <location>
        <begin position="455"/>
        <end position="471"/>
    </location>
</feature>
<reference evidence="3 4" key="1">
    <citation type="submission" date="2020-09" db="EMBL/GenBank/DDBJ databases">
        <title>Paenibacillus sp. CAU 1523 isolated from sand of Haeundae Beach.</title>
        <authorList>
            <person name="Kim W."/>
        </authorList>
    </citation>
    <scope>NUCLEOTIDE SEQUENCE [LARGE SCALE GENOMIC DNA]</scope>
    <source>
        <strain evidence="3 4">CAU 1523</strain>
    </source>
</reference>
<evidence type="ECO:0000256" key="2">
    <source>
        <dbReference type="SAM" id="SignalP"/>
    </source>
</evidence>
<accession>A0ABR9AUS2</accession>
<evidence type="ECO:0000313" key="4">
    <source>
        <dbReference type="Proteomes" id="UP000634529"/>
    </source>
</evidence>
<feature type="region of interest" description="Disordered" evidence="1">
    <location>
        <begin position="430"/>
        <end position="478"/>
    </location>
</feature>
<protein>
    <recommendedName>
        <fullName evidence="5">Copper amine oxidase-like N-terminal domain-containing protein</fullName>
    </recommendedName>
</protein>
<evidence type="ECO:0000256" key="1">
    <source>
        <dbReference type="SAM" id="MobiDB-lite"/>
    </source>
</evidence>
<comment type="caution">
    <text evidence="3">The sequence shown here is derived from an EMBL/GenBank/DDBJ whole genome shotgun (WGS) entry which is preliminary data.</text>
</comment>
<dbReference type="Proteomes" id="UP000634529">
    <property type="component" value="Unassembled WGS sequence"/>
</dbReference>